<gene>
    <name evidence="1" type="ordered locus">ECA4285</name>
</gene>
<dbReference type="PROSITE" id="PS51257">
    <property type="entry name" value="PROKAR_LIPOPROTEIN"/>
    <property type="match status" value="1"/>
</dbReference>
<proteinExistence type="predicted"/>
<name>Q6CZ68_PECAS</name>
<dbReference type="KEGG" id="eca:ECA4285"/>
<dbReference type="STRING" id="218491.ECA4285"/>
<dbReference type="HOGENOM" id="CLU_1925566_0_0_6"/>
<sequence length="131" mass="13704">MVRRGAQLAGSLCYRQRQAFFSIDGVAALPGGAGCGVSLQATSTSTPQQKPFLRHGAEGLHARPAASGCAGSQSQAPCSFPARQLPLPAPVWRGHANLRFPPARCTRASQADACGLFAARTRRTRTASANE</sequence>
<evidence type="ECO:0000313" key="2">
    <source>
        <dbReference type="Proteomes" id="UP000007966"/>
    </source>
</evidence>
<keyword evidence="2" id="KW-1185">Reference proteome</keyword>
<organism evidence="1 2">
    <name type="scientific">Pectobacterium atrosepticum (strain SCRI 1043 / ATCC BAA-672)</name>
    <name type="common">Erwinia carotovora subsp. atroseptica</name>
    <dbReference type="NCBI Taxonomy" id="218491"/>
    <lineage>
        <taxon>Bacteria</taxon>
        <taxon>Pseudomonadati</taxon>
        <taxon>Pseudomonadota</taxon>
        <taxon>Gammaproteobacteria</taxon>
        <taxon>Enterobacterales</taxon>
        <taxon>Pectobacteriaceae</taxon>
        <taxon>Pectobacterium</taxon>
    </lineage>
</organism>
<evidence type="ECO:0000313" key="1">
    <source>
        <dbReference type="EMBL" id="CAG77182.1"/>
    </source>
</evidence>
<accession>Q6CZ68</accession>
<protein>
    <submittedName>
        <fullName evidence="1">Uncharacterized protein</fullName>
    </submittedName>
</protein>
<reference evidence="1" key="1">
    <citation type="submission" date="2004-02" db="EMBL/GenBank/DDBJ databases">
        <title>The genome sequence of the enterobacterial phytopathogen Erwinia carotovora subsp. atroseptica SCRI1043 and functional genomic identification of novel virulence factors.</title>
        <authorList>
            <person name="Bell K.S."/>
            <person name="Sebaihia M."/>
            <person name="Pritchard L."/>
            <person name="Holden M."/>
            <person name="Hyman L.J."/>
            <person name="Holeva M.C."/>
            <person name="Thomson N.R."/>
            <person name="Bentley S.D."/>
            <person name="Churcher C."/>
            <person name="Mungall K."/>
            <person name="Atkin R."/>
            <person name="Bason N."/>
            <person name="Brooks K."/>
            <person name="Chillingworth T."/>
            <person name="Clark K."/>
            <person name="Doggett J."/>
            <person name="Fraser A."/>
            <person name="Hance Z."/>
            <person name="Hauser H."/>
            <person name="Jagels K."/>
            <person name="Moule S."/>
            <person name="Norbertczak H."/>
            <person name="Ormond D."/>
            <person name="Price C."/>
            <person name="Quail M.A."/>
            <person name="Sanders M."/>
            <person name="Walker D."/>
            <person name="Whitehead S."/>
            <person name="Salmond G.P.C."/>
            <person name="Birch P.R.J."/>
            <person name="Barrell B.G."/>
            <person name="Parkhill J."/>
            <person name="Toth I.K."/>
        </authorList>
    </citation>
    <scope>NUCLEOTIDE SEQUENCE</scope>
    <source>
        <strain evidence="1">SCRI1043</strain>
    </source>
</reference>
<dbReference type="AlphaFoldDB" id="Q6CZ68"/>
<dbReference type="EMBL" id="BX950851">
    <property type="protein sequence ID" value="CAG77182.1"/>
    <property type="molecule type" value="Genomic_DNA"/>
</dbReference>
<dbReference type="Proteomes" id="UP000007966">
    <property type="component" value="Chromosome"/>
</dbReference>